<comment type="subcellular location">
    <subcellularLocation>
        <location evidence="1 8">Cell membrane</location>
        <topology evidence="1 8">Multi-pass membrane protein</topology>
    </subcellularLocation>
</comment>
<organism evidence="10 11">
    <name type="scientific">Methanooceanicella nereidis</name>
    <dbReference type="NCBI Taxonomy" id="2052831"/>
    <lineage>
        <taxon>Archaea</taxon>
        <taxon>Methanobacteriati</taxon>
        <taxon>Methanobacteriota</taxon>
        <taxon>Stenosarchaea group</taxon>
        <taxon>Methanomicrobia</taxon>
        <taxon>Methanocellales</taxon>
        <taxon>Methanocellaceae</taxon>
        <taxon>Methanooceanicella</taxon>
    </lineage>
</organism>
<dbReference type="InterPro" id="IPR026033">
    <property type="entry name" value="Azg-like_bact_archaea"/>
</dbReference>
<feature type="transmembrane region" description="Helical" evidence="9">
    <location>
        <begin position="109"/>
        <end position="127"/>
    </location>
</feature>
<keyword evidence="11" id="KW-1185">Reference proteome</keyword>
<protein>
    <submittedName>
        <fullName evidence="10">Guanine permease</fullName>
    </submittedName>
</protein>
<dbReference type="Proteomes" id="UP001320159">
    <property type="component" value="Unassembled WGS sequence"/>
</dbReference>
<evidence type="ECO:0000256" key="9">
    <source>
        <dbReference type="SAM" id="Phobius"/>
    </source>
</evidence>
<dbReference type="Pfam" id="PF00860">
    <property type="entry name" value="Xan_ur_permease"/>
    <property type="match status" value="1"/>
</dbReference>
<evidence type="ECO:0000256" key="1">
    <source>
        <dbReference type="ARBA" id="ARBA00004651"/>
    </source>
</evidence>
<reference evidence="10 11" key="1">
    <citation type="submission" date="2017-11" db="EMBL/GenBank/DDBJ databases">
        <title>Isolation and Characterization of Family Methanocellaceae Species from Potential Methane Hydrate Area Offshore Southwestern Taiwan.</title>
        <authorList>
            <person name="Zhang W.-L."/>
            <person name="Chen W.-C."/>
            <person name="Lai M.-C."/>
            <person name="Chen S.-C."/>
        </authorList>
    </citation>
    <scope>NUCLEOTIDE SEQUENCE [LARGE SCALE GENOMIC DNA]</scope>
    <source>
        <strain evidence="10 11">CWC-04</strain>
    </source>
</reference>
<keyword evidence="7 8" id="KW-0472">Membrane</keyword>
<comment type="similarity">
    <text evidence="2 8">Belongs to the nucleobase:cation symporter-2 (NCS2) (TC 2.A.40) family. Azg-like subfamily.</text>
</comment>
<evidence type="ECO:0000256" key="7">
    <source>
        <dbReference type="ARBA" id="ARBA00023136"/>
    </source>
</evidence>
<dbReference type="PANTHER" id="PTHR43337">
    <property type="entry name" value="XANTHINE/URACIL PERMEASE C887.17-RELATED"/>
    <property type="match status" value="1"/>
</dbReference>
<dbReference type="PIRSF" id="PIRSF005353">
    <property type="entry name" value="PbuG"/>
    <property type="match status" value="1"/>
</dbReference>
<proteinExistence type="inferred from homology"/>
<feature type="transmembrane region" description="Helical" evidence="9">
    <location>
        <begin position="357"/>
        <end position="377"/>
    </location>
</feature>
<feature type="transmembrane region" description="Helical" evidence="9">
    <location>
        <begin position="413"/>
        <end position="442"/>
    </location>
</feature>
<name>A0AAP2W7I3_9EURY</name>
<dbReference type="RefSeq" id="WP_369424101.1">
    <property type="nucleotide sequence ID" value="NZ_PGCK01000007.1"/>
</dbReference>
<keyword evidence="3 8" id="KW-0813">Transport</keyword>
<dbReference type="GO" id="GO:0005345">
    <property type="term" value="F:purine nucleobase transmembrane transporter activity"/>
    <property type="evidence" value="ECO:0007669"/>
    <property type="project" value="TreeGrafter"/>
</dbReference>
<evidence type="ECO:0000256" key="4">
    <source>
        <dbReference type="ARBA" id="ARBA00022475"/>
    </source>
</evidence>
<feature type="transmembrane region" description="Helical" evidence="9">
    <location>
        <begin position="176"/>
        <end position="196"/>
    </location>
</feature>
<evidence type="ECO:0000313" key="10">
    <source>
        <dbReference type="EMBL" id="MCD1295229.1"/>
    </source>
</evidence>
<evidence type="ECO:0000256" key="2">
    <source>
        <dbReference type="ARBA" id="ARBA00005697"/>
    </source>
</evidence>
<feature type="transmembrane region" description="Helical" evidence="9">
    <location>
        <begin position="281"/>
        <end position="303"/>
    </location>
</feature>
<dbReference type="PANTHER" id="PTHR43337:SF1">
    <property type="entry name" value="XANTHINE_URACIL PERMEASE C887.17-RELATED"/>
    <property type="match status" value="1"/>
</dbReference>
<feature type="transmembrane region" description="Helical" evidence="9">
    <location>
        <begin position="83"/>
        <end position="103"/>
    </location>
</feature>
<feature type="transmembrane region" description="Helical" evidence="9">
    <location>
        <begin position="139"/>
        <end position="156"/>
    </location>
</feature>
<gene>
    <name evidence="10" type="ORF">CUJ83_09485</name>
</gene>
<evidence type="ECO:0000313" key="11">
    <source>
        <dbReference type="Proteomes" id="UP001320159"/>
    </source>
</evidence>
<feature type="transmembrane region" description="Helical" evidence="9">
    <location>
        <begin position="57"/>
        <end position="76"/>
    </location>
</feature>
<evidence type="ECO:0000256" key="3">
    <source>
        <dbReference type="ARBA" id="ARBA00022448"/>
    </source>
</evidence>
<dbReference type="AlphaFoldDB" id="A0AAP2W7I3"/>
<dbReference type="InterPro" id="IPR045018">
    <property type="entry name" value="Azg-like"/>
</dbReference>
<dbReference type="GO" id="GO:0005886">
    <property type="term" value="C:plasma membrane"/>
    <property type="evidence" value="ECO:0007669"/>
    <property type="project" value="UniProtKB-SubCell"/>
</dbReference>
<feature type="transmembrane region" description="Helical" evidence="9">
    <location>
        <begin position="454"/>
        <end position="473"/>
    </location>
</feature>
<evidence type="ECO:0000256" key="8">
    <source>
        <dbReference type="PIRNR" id="PIRNR005353"/>
    </source>
</evidence>
<feature type="transmembrane region" description="Helical" evidence="9">
    <location>
        <begin position="203"/>
        <end position="227"/>
    </location>
</feature>
<feature type="transmembrane region" description="Helical" evidence="9">
    <location>
        <begin position="323"/>
        <end position="345"/>
    </location>
</feature>
<keyword evidence="4 8" id="KW-1003">Cell membrane</keyword>
<feature type="transmembrane region" description="Helical" evidence="9">
    <location>
        <begin position="27"/>
        <end position="51"/>
    </location>
</feature>
<feature type="transmembrane region" description="Helical" evidence="9">
    <location>
        <begin position="384"/>
        <end position="401"/>
    </location>
</feature>
<dbReference type="EMBL" id="PGCK01000007">
    <property type="protein sequence ID" value="MCD1295229.1"/>
    <property type="molecule type" value="Genomic_DNA"/>
</dbReference>
<keyword evidence="6 8" id="KW-1133">Transmembrane helix</keyword>
<dbReference type="InterPro" id="IPR006043">
    <property type="entry name" value="NCS2"/>
</dbReference>
<accession>A0AAP2W7I3</accession>
<evidence type="ECO:0000256" key="5">
    <source>
        <dbReference type="ARBA" id="ARBA00022692"/>
    </source>
</evidence>
<evidence type="ECO:0000256" key="6">
    <source>
        <dbReference type="ARBA" id="ARBA00022989"/>
    </source>
</evidence>
<sequence>MKKVSSGSFLDDYFHITERNSNVKTEVLAGITTFMTMAYIIIVNPIILSGAGMDFKAVFVATCLAAAIATLLMGLVAKYPFALASGMGLNAVVTYGVVIGLGLSWQTAMGIIFIEGVLITLLVLTNLRELVMDAIPKSLKVAIGVAIGIFIAFLGFKDAGLMVANPATYIAFGNIANPTVIISLIGLFIIIALMAFRVKGSILYGILLTTILTVGICLAGDTVGFAFNAYANPALPGTIEALPAGASNMPSGYSGIVELPNAATLSTIGQLDIMGALSWGIIPVIFAFMMVDFFDTMGTVVAVGGQGKMLDKNGKLPGLKNVLLVDSVAAMLGGLFGASSVTTYVESSSGVATGGRTGLTSVVVAVLFLIAMLLVPLAYFIPGAAAAPALIIVGFLMMTSIKEIPFDILEDALPAFLTIVAMTFTFSIAKGIGFGFIAYCVIKLFSGKWRDVHPVMWIVSAIFAVYFIFVSSII</sequence>
<comment type="caution">
    <text evidence="10">The sequence shown here is derived from an EMBL/GenBank/DDBJ whole genome shotgun (WGS) entry which is preliminary data.</text>
</comment>
<keyword evidence="5 8" id="KW-0812">Transmembrane</keyword>